<protein>
    <recommendedName>
        <fullName evidence="4">DUF3788 domain-containing protein</fullName>
    </recommendedName>
</protein>
<proteinExistence type="predicted"/>
<evidence type="ECO:0008006" key="4">
    <source>
        <dbReference type="Google" id="ProtNLM"/>
    </source>
</evidence>
<sequence>MTEKAQQLLRVPEIRPSDDLISEGLGHSFDVYVRFLEDLKEYQISLMKWRYYNDGKAWLSKGEYKWISTRGNEKVKPIFWLSIWDGFFKVSFFFSEKIRAQLVALPLSEQTKELINNTEPNGKKMQYLSLIFDVTECSQLKDIYVLAEFRKEHI</sequence>
<evidence type="ECO:0000313" key="1">
    <source>
        <dbReference type="EMBL" id="OUZ35806.1"/>
    </source>
</evidence>
<accession>A0A200JF69</accession>
<dbReference type="EMBL" id="NIBQ01000001">
    <property type="protein sequence ID" value="OUZ35806.1"/>
    <property type="molecule type" value="Genomic_DNA"/>
</dbReference>
<name>A0A200JF69_9ENTE</name>
<dbReference type="RefSeq" id="WP_087640369.1">
    <property type="nucleotide sequence ID" value="NZ_CP147246.1"/>
</dbReference>
<reference evidence="2" key="3">
    <citation type="submission" date="2024-03" db="EMBL/GenBank/DDBJ databases">
        <title>The Genome Sequence of Enterococcus sp. DIV0238c.</title>
        <authorList>
            <consortium name="The Broad Institute Genomics Platform"/>
            <consortium name="The Broad Institute Microbial Omics Core"/>
            <consortium name="The Broad Institute Genomic Center for Infectious Diseases"/>
            <person name="Earl A."/>
            <person name="Manson A."/>
            <person name="Gilmore M."/>
            <person name="Schwartman J."/>
            <person name="Shea T."/>
            <person name="Abouelleil A."/>
            <person name="Cao P."/>
            <person name="Chapman S."/>
            <person name="Cusick C."/>
            <person name="Young S."/>
            <person name="Neafsey D."/>
            <person name="Nusbaum C."/>
            <person name="Birren B."/>
        </authorList>
    </citation>
    <scope>NUCLEOTIDE SEQUENCE</scope>
    <source>
        <strain evidence="2">9D6_DIV0238</strain>
    </source>
</reference>
<gene>
    <name evidence="2" type="ORF">A5889_000585</name>
    <name evidence="1" type="ORF">A5889_001282</name>
</gene>
<dbReference type="EMBL" id="CP147246">
    <property type="protein sequence ID" value="WYJ93106.1"/>
    <property type="molecule type" value="Genomic_DNA"/>
</dbReference>
<dbReference type="Pfam" id="PF12663">
    <property type="entry name" value="DUF3788"/>
    <property type="match status" value="1"/>
</dbReference>
<reference evidence="1" key="1">
    <citation type="submission" date="2017-05" db="EMBL/GenBank/DDBJ databases">
        <title>The Genome Sequence of Enterococcus sp. 9D6_DIV0238.</title>
        <authorList>
            <consortium name="The Broad Institute Genomics Platform"/>
            <consortium name="The Broad Institute Genomic Center for Infectious Diseases"/>
            <person name="Earl A."/>
            <person name="Manson A."/>
            <person name="Schwartman J."/>
            <person name="Gilmore M."/>
            <person name="Abouelleil A."/>
            <person name="Cao P."/>
            <person name="Chapman S."/>
            <person name="Cusick C."/>
            <person name="Shea T."/>
            <person name="Young S."/>
            <person name="Neafsey D."/>
            <person name="Nusbaum C."/>
            <person name="Birren B."/>
        </authorList>
    </citation>
    <scope>NUCLEOTIDE SEQUENCE [LARGE SCALE GENOMIC DNA]</scope>
    <source>
        <strain evidence="1">9D6_DIV0238</strain>
    </source>
</reference>
<evidence type="ECO:0000313" key="3">
    <source>
        <dbReference type="Proteomes" id="UP000196151"/>
    </source>
</evidence>
<keyword evidence="3" id="KW-1185">Reference proteome</keyword>
<organism evidence="1">
    <name type="scientific">Candidatus Enterococcus dunnyi</name>
    <dbReference type="NCBI Taxonomy" id="1834192"/>
    <lineage>
        <taxon>Bacteria</taxon>
        <taxon>Bacillati</taxon>
        <taxon>Bacillota</taxon>
        <taxon>Bacilli</taxon>
        <taxon>Lactobacillales</taxon>
        <taxon>Enterococcaceae</taxon>
        <taxon>Enterococcus</taxon>
    </lineage>
</organism>
<dbReference type="OrthoDB" id="1050063at2"/>
<dbReference type="AlphaFoldDB" id="A0A200JF69"/>
<reference evidence="2" key="2">
    <citation type="submission" date="2017-05" db="EMBL/GenBank/DDBJ databases">
        <authorList>
            <consortium name="The Broad Institute Genomics Platform"/>
            <consortium name="The Broad Institute Genomic Center for Infectious Diseases"/>
            <person name="Earl A."/>
            <person name="Manson A."/>
            <person name="Schwartman J."/>
            <person name="Gilmore M."/>
            <person name="Abouelleil A."/>
            <person name="Cao P."/>
            <person name="Chapman S."/>
            <person name="Cusick C."/>
            <person name="Shea T."/>
            <person name="Young S."/>
            <person name="Neafsey D."/>
            <person name="Nusbaum C."/>
            <person name="Birren B."/>
        </authorList>
    </citation>
    <scope>NUCLEOTIDE SEQUENCE</scope>
    <source>
        <strain evidence="2">9D6_DIV0238</strain>
    </source>
</reference>
<evidence type="ECO:0000313" key="2">
    <source>
        <dbReference type="EMBL" id="WYJ93106.1"/>
    </source>
</evidence>
<dbReference type="Proteomes" id="UP000196151">
    <property type="component" value="Chromosome"/>
</dbReference>
<dbReference type="InterPro" id="IPR024265">
    <property type="entry name" value="DUF3788"/>
</dbReference>